<accession>A0A165MWU8</accession>
<gene>
    <name evidence="1" type="ORF">EXIGLDRAFT_605085</name>
</gene>
<dbReference type="InterPro" id="IPR040521">
    <property type="entry name" value="KDZ"/>
</dbReference>
<keyword evidence="2" id="KW-1185">Reference proteome</keyword>
<evidence type="ECO:0000313" key="2">
    <source>
        <dbReference type="Proteomes" id="UP000077266"/>
    </source>
</evidence>
<dbReference type="STRING" id="1314781.A0A165MWU8"/>
<dbReference type="PANTHER" id="PTHR33096">
    <property type="entry name" value="CXC2 DOMAIN-CONTAINING PROTEIN"/>
    <property type="match status" value="1"/>
</dbReference>
<organism evidence="1 2">
    <name type="scientific">Exidia glandulosa HHB12029</name>
    <dbReference type="NCBI Taxonomy" id="1314781"/>
    <lineage>
        <taxon>Eukaryota</taxon>
        <taxon>Fungi</taxon>
        <taxon>Dikarya</taxon>
        <taxon>Basidiomycota</taxon>
        <taxon>Agaricomycotina</taxon>
        <taxon>Agaricomycetes</taxon>
        <taxon>Auriculariales</taxon>
        <taxon>Exidiaceae</taxon>
        <taxon>Exidia</taxon>
    </lineage>
</organism>
<dbReference type="Pfam" id="PF18758">
    <property type="entry name" value="KDZ"/>
    <property type="match status" value="1"/>
</dbReference>
<dbReference type="OrthoDB" id="3364670at2759"/>
<reference evidence="1 2" key="1">
    <citation type="journal article" date="2016" name="Mol. Biol. Evol.">
        <title>Comparative Genomics of Early-Diverging Mushroom-Forming Fungi Provides Insights into the Origins of Lignocellulose Decay Capabilities.</title>
        <authorList>
            <person name="Nagy L.G."/>
            <person name="Riley R."/>
            <person name="Tritt A."/>
            <person name="Adam C."/>
            <person name="Daum C."/>
            <person name="Floudas D."/>
            <person name="Sun H."/>
            <person name="Yadav J.S."/>
            <person name="Pangilinan J."/>
            <person name="Larsson K.H."/>
            <person name="Matsuura K."/>
            <person name="Barry K."/>
            <person name="Labutti K."/>
            <person name="Kuo R."/>
            <person name="Ohm R.A."/>
            <person name="Bhattacharya S.S."/>
            <person name="Shirouzu T."/>
            <person name="Yoshinaga Y."/>
            <person name="Martin F.M."/>
            <person name="Grigoriev I.V."/>
            <person name="Hibbett D.S."/>
        </authorList>
    </citation>
    <scope>NUCLEOTIDE SEQUENCE [LARGE SCALE GENOMIC DNA]</scope>
    <source>
        <strain evidence="1 2">HHB12029</strain>
    </source>
</reference>
<evidence type="ECO:0000313" key="1">
    <source>
        <dbReference type="EMBL" id="KZV99876.1"/>
    </source>
</evidence>
<dbReference type="EMBL" id="KV425905">
    <property type="protein sequence ID" value="KZV99876.1"/>
    <property type="molecule type" value="Genomic_DNA"/>
</dbReference>
<dbReference type="AlphaFoldDB" id="A0A165MWU8"/>
<dbReference type="InParanoid" id="A0A165MWU8"/>
<dbReference type="Proteomes" id="UP000077266">
    <property type="component" value="Unassembled WGS sequence"/>
</dbReference>
<sequence length="337" mass="38723">MALLCRHDRVLYLVNVTTPGERQFYVLTLLRKVMLELPDDWTVGLLYDISCQLSRSIDKHGFLEEFADRLVFGVSVFHAYGHNWACQLVFHPRKRDWFGLSDGEGCERFWSAIRRLIPGLRVSGFYRRLYVLDHQVATIQARGLWNLASWLYKRHNEARTRLDAAAARLDNGSIGGIGRVVLAQQWDAQVTAQLKTLPRQSASAGDKAIEDIMLALGRLDELRGERRDARKKLRKVEKLTPNEASEAQARLCEADDEIRRTESSIESMRAALGARAAQRWDALRGDAYLRARINARRQRAVIRASLQSHKFEREKLERSFRRHVMRTLLIPGAYVDG</sequence>
<proteinExistence type="predicted"/>
<protein>
    <submittedName>
        <fullName evidence="1">Uncharacterized protein</fullName>
    </submittedName>
</protein>
<dbReference type="PANTHER" id="PTHR33096:SF1">
    <property type="entry name" value="CXC1-LIKE CYSTEINE CLUSTER ASSOCIATED WITH KDZ TRANSPOSASES DOMAIN-CONTAINING PROTEIN"/>
    <property type="match status" value="1"/>
</dbReference>
<name>A0A165MWU8_EXIGL</name>